<proteinExistence type="predicted"/>
<gene>
    <name evidence="2" type="ORF">AGLY_003969</name>
</gene>
<keyword evidence="1" id="KW-0812">Transmembrane</keyword>
<accession>A0A6G0TX84</accession>
<name>A0A6G0TX84_APHGL</name>
<evidence type="ECO:0000313" key="2">
    <source>
        <dbReference type="EMBL" id="KAE9540724.1"/>
    </source>
</evidence>
<feature type="transmembrane region" description="Helical" evidence="1">
    <location>
        <begin position="47"/>
        <end position="69"/>
    </location>
</feature>
<reference evidence="2 3" key="1">
    <citation type="submission" date="2019-08" db="EMBL/GenBank/DDBJ databases">
        <title>The genome of the soybean aphid Biotype 1, its phylome, world population structure and adaptation to the North American continent.</title>
        <authorList>
            <person name="Giordano R."/>
            <person name="Donthu R.K."/>
            <person name="Hernandez A.G."/>
            <person name="Wright C.L."/>
            <person name="Zimin A.V."/>
        </authorList>
    </citation>
    <scope>NUCLEOTIDE SEQUENCE [LARGE SCALE GENOMIC DNA]</scope>
    <source>
        <tissue evidence="2">Whole aphids</tissue>
    </source>
</reference>
<comment type="caution">
    <text evidence="2">The sequence shown here is derived from an EMBL/GenBank/DDBJ whole genome shotgun (WGS) entry which is preliminary data.</text>
</comment>
<keyword evidence="1" id="KW-1133">Transmembrane helix</keyword>
<dbReference type="AlphaFoldDB" id="A0A6G0TX84"/>
<keyword evidence="1" id="KW-0472">Membrane</keyword>
<evidence type="ECO:0000313" key="3">
    <source>
        <dbReference type="Proteomes" id="UP000475862"/>
    </source>
</evidence>
<dbReference type="Proteomes" id="UP000475862">
    <property type="component" value="Unassembled WGS sequence"/>
</dbReference>
<organism evidence="2 3">
    <name type="scientific">Aphis glycines</name>
    <name type="common">Soybean aphid</name>
    <dbReference type="NCBI Taxonomy" id="307491"/>
    <lineage>
        <taxon>Eukaryota</taxon>
        <taxon>Metazoa</taxon>
        <taxon>Ecdysozoa</taxon>
        <taxon>Arthropoda</taxon>
        <taxon>Hexapoda</taxon>
        <taxon>Insecta</taxon>
        <taxon>Pterygota</taxon>
        <taxon>Neoptera</taxon>
        <taxon>Paraneoptera</taxon>
        <taxon>Hemiptera</taxon>
        <taxon>Sternorrhyncha</taxon>
        <taxon>Aphidomorpha</taxon>
        <taxon>Aphidoidea</taxon>
        <taxon>Aphididae</taxon>
        <taxon>Aphidini</taxon>
        <taxon>Aphis</taxon>
        <taxon>Aphis</taxon>
    </lineage>
</organism>
<sequence length="266" mass="31481">MQNFRQKLIQLTALLIKHAKKKIHRSFKTVTFIAQNKGYKTEYKDTFISINILTGVLFCVLTNLTIQYYNYIVQCEFKIFYINDKFMVVAILLYKIYGNNNIYIANYKLSHHYYLSLFCPFSKCVCTCTLSSSSVSKDISQTSHKNITLSDSFFIIKQLEHGGLDGKILPSLDLEAFGILQYYNRLIRSRITDIIMYIHIMYIFFDTENKLMFSHYYDFLNAFENLLYDEIYDHIPDNDVVFLPYELTCVHCMTVDFYKFLDIHCI</sequence>
<keyword evidence="3" id="KW-1185">Reference proteome</keyword>
<evidence type="ECO:0000256" key="1">
    <source>
        <dbReference type="SAM" id="Phobius"/>
    </source>
</evidence>
<protein>
    <submittedName>
        <fullName evidence="2">Uncharacterized protein</fullName>
    </submittedName>
</protein>
<dbReference type="EMBL" id="VYZN01000013">
    <property type="protein sequence ID" value="KAE9540724.1"/>
    <property type="molecule type" value="Genomic_DNA"/>
</dbReference>